<comment type="similarity">
    <text evidence="1">Belongs to the FAX family.</text>
</comment>
<dbReference type="Pfam" id="PF17172">
    <property type="entry name" value="GST_N_4"/>
    <property type="match status" value="1"/>
</dbReference>
<evidence type="ECO:0000313" key="3">
    <source>
        <dbReference type="EMBL" id="KAG8623018.1"/>
    </source>
</evidence>
<protein>
    <recommendedName>
        <fullName evidence="2">Thioredoxin-like fold domain-containing protein</fullName>
    </recommendedName>
</protein>
<dbReference type="AlphaFoldDB" id="A0A8K0KZD4"/>
<reference evidence="3" key="1">
    <citation type="submission" date="2021-07" db="EMBL/GenBank/DDBJ databases">
        <title>Elsinoe batatas strain:CRI-CJ2 Genome sequencing and assembly.</title>
        <authorList>
            <person name="Huang L."/>
        </authorList>
    </citation>
    <scope>NUCLEOTIDE SEQUENCE</scope>
    <source>
        <strain evidence="3">CRI-CJ2</strain>
    </source>
</reference>
<dbReference type="OrthoDB" id="5809458at2759"/>
<dbReference type="InterPro" id="IPR026928">
    <property type="entry name" value="FAX/IsoI-like"/>
</dbReference>
<name>A0A8K0KZD4_9PEZI</name>
<dbReference type="GO" id="GO:0005737">
    <property type="term" value="C:cytoplasm"/>
    <property type="evidence" value="ECO:0007669"/>
    <property type="project" value="TreeGrafter"/>
</dbReference>
<accession>A0A8K0KZD4</accession>
<keyword evidence="4" id="KW-1185">Reference proteome</keyword>
<dbReference type="SFLD" id="SFLDG01200">
    <property type="entry name" value="SUF1.1"/>
    <property type="match status" value="1"/>
</dbReference>
<sequence>MQITLYRGFKLPGQYVWSQFVTKLEARLRFSNVSYKADCGSLGQSPRRKLPYISIAEEREEPVTMSDSTLIVKDLIKRGITEDLNAHLSPSGRAQDLAIRALLEDKLVFYQGYERWHENYYTMRDHVMASIPYPIRVVLANIPYRANMRTFYGQGTGRFSSEEIAAFRLEVWDSIESLLEESARRQSKDVDGQPYWILGGPHPTEADTTLFGFVSSNLICTAAPSSQKIIRRKPVVLEYARRIHDTYFPDYQRWE</sequence>
<dbReference type="EMBL" id="JAESVG020000010">
    <property type="protein sequence ID" value="KAG8623018.1"/>
    <property type="molecule type" value="Genomic_DNA"/>
</dbReference>
<feature type="domain" description="Thioredoxin-like fold" evidence="2">
    <location>
        <begin position="20"/>
        <end position="119"/>
    </location>
</feature>
<dbReference type="InterPro" id="IPR040079">
    <property type="entry name" value="Glutathione_S-Trfase"/>
</dbReference>
<organism evidence="3 4">
    <name type="scientific">Elsinoe batatas</name>
    <dbReference type="NCBI Taxonomy" id="2601811"/>
    <lineage>
        <taxon>Eukaryota</taxon>
        <taxon>Fungi</taxon>
        <taxon>Dikarya</taxon>
        <taxon>Ascomycota</taxon>
        <taxon>Pezizomycotina</taxon>
        <taxon>Dothideomycetes</taxon>
        <taxon>Dothideomycetidae</taxon>
        <taxon>Myriangiales</taxon>
        <taxon>Elsinoaceae</taxon>
        <taxon>Elsinoe</taxon>
    </lineage>
</organism>
<dbReference type="InterPro" id="IPR050931">
    <property type="entry name" value="Mito_Protein_Transport_Metaxin"/>
</dbReference>
<dbReference type="PANTHER" id="PTHR12289">
    <property type="entry name" value="METAXIN RELATED"/>
    <property type="match status" value="1"/>
</dbReference>
<proteinExistence type="inferred from homology"/>
<dbReference type="Proteomes" id="UP000809789">
    <property type="component" value="Unassembled WGS sequence"/>
</dbReference>
<dbReference type="SFLD" id="SFLDG01180">
    <property type="entry name" value="SUF1"/>
    <property type="match status" value="1"/>
</dbReference>
<evidence type="ECO:0000259" key="2">
    <source>
        <dbReference type="Pfam" id="PF17172"/>
    </source>
</evidence>
<comment type="caution">
    <text evidence="3">The sequence shown here is derived from an EMBL/GenBank/DDBJ whole genome shotgun (WGS) entry which is preliminary data.</text>
</comment>
<gene>
    <name evidence="3" type="ORF">KVT40_007994</name>
</gene>
<dbReference type="SFLD" id="SFLDS00019">
    <property type="entry name" value="Glutathione_Transferase_(cytos"/>
    <property type="match status" value="1"/>
</dbReference>
<evidence type="ECO:0000313" key="4">
    <source>
        <dbReference type="Proteomes" id="UP000809789"/>
    </source>
</evidence>
<dbReference type="InterPro" id="IPR012336">
    <property type="entry name" value="Thioredoxin-like_fold"/>
</dbReference>
<dbReference type="PANTHER" id="PTHR12289:SF41">
    <property type="entry name" value="FAILED AXON CONNECTIONS-RELATED"/>
    <property type="match status" value="1"/>
</dbReference>
<evidence type="ECO:0000256" key="1">
    <source>
        <dbReference type="ARBA" id="ARBA00006475"/>
    </source>
</evidence>